<organism evidence="1 2">
    <name type="scientific">Brassica cretica</name>
    <name type="common">Mustard</name>
    <dbReference type="NCBI Taxonomy" id="69181"/>
    <lineage>
        <taxon>Eukaryota</taxon>
        <taxon>Viridiplantae</taxon>
        <taxon>Streptophyta</taxon>
        <taxon>Embryophyta</taxon>
        <taxon>Tracheophyta</taxon>
        <taxon>Spermatophyta</taxon>
        <taxon>Magnoliopsida</taxon>
        <taxon>eudicotyledons</taxon>
        <taxon>Gunneridae</taxon>
        <taxon>Pentapetalae</taxon>
        <taxon>rosids</taxon>
        <taxon>malvids</taxon>
        <taxon>Brassicales</taxon>
        <taxon>Brassicaceae</taxon>
        <taxon>Brassiceae</taxon>
        <taxon>Brassica</taxon>
    </lineage>
</organism>
<reference evidence="1" key="1">
    <citation type="submission" date="2019-12" db="EMBL/GenBank/DDBJ databases">
        <title>Genome sequencing and annotation of Brassica cretica.</title>
        <authorList>
            <person name="Studholme D.J."/>
            <person name="Sarris P.F."/>
        </authorList>
    </citation>
    <scope>NUCLEOTIDE SEQUENCE</scope>
    <source>
        <strain evidence="1">PFS-001/15</strain>
        <tissue evidence="1">Leaf</tissue>
    </source>
</reference>
<evidence type="ECO:0000313" key="1">
    <source>
        <dbReference type="EMBL" id="KAF2554441.1"/>
    </source>
</evidence>
<dbReference type="Proteomes" id="UP000712281">
    <property type="component" value="Unassembled WGS sequence"/>
</dbReference>
<proteinExistence type="predicted"/>
<dbReference type="EMBL" id="QGKW02001940">
    <property type="protein sequence ID" value="KAF2554441.1"/>
    <property type="molecule type" value="Genomic_DNA"/>
</dbReference>
<dbReference type="AlphaFoldDB" id="A0A8S9H5Z5"/>
<accession>A0A8S9H5Z5</accession>
<comment type="caution">
    <text evidence="1">The sequence shown here is derived from an EMBL/GenBank/DDBJ whole genome shotgun (WGS) entry which is preliminary data.</text>
</comment>
<name>A0A8S9H5Z5_BRACR</name>
<sequence>MKRVPPTTREKPSLDKLIRPHNTKTVIKQTDYDLNRILIQRPSNWSPHDQSSVHVPITSTPKVHSDLGSYSSSTTVSIHSQKPDTIWRYEAPTTGMTHSIHRRREVELRHASPAKTIPPVDYAISLNLGT</sequence>
<gene>
    <name evidence="1" type="ORF">F2Q68_00016061</name>
</gene>
<protein>
    <submittedName>
        <fullName evidence="1">Uncharacterized protein</fullName>
    </submittedName>
</protein>
<evidence type="ECO:0000313" key="2">
    <source>
        <dbReference type="Proteomes" id="UP000712281"/>
    </source>
</evidence>